<dbReference type="AlphaFoldDB" id="A0A1S8WVI1"/>
<protein>
    <submittedName>
        <fullName evidence="1">Uncharacterized protein</fullName>
    </submittedName>
</protein>
<dbReference type="EMBL" id="KV894196">
    <property type="protein sequence ID" value="OON18434.1"/>
    <property type="molecule type" value="Genomic_DNA"/>
</dbReference>
<keyword evidence="2" id="KW-1185">Reference proteome</keyword>
<evidence type="ECO:0000313" key="2">
    <source>
        <dbReference type="Proteomes" id="UP000243686"/>
    </source>
</evidence>
<evidence type="ECO:0000313" key="1">
    <source>
        <dbReference type="EMBL" id="OON18434.1"/>
    </source>
</evidence>
<organism evidence="1 2">
    <name type="scientific">Opisthorchis viverrini</name>
    <name type="common">Southeast Asian liver fluke</name>
    <dbReference type="NCBI Taxonomy" id="6198"/>
    <lineage>
        <taxon>Eukaryota</taxon>
        <taxon>Metazoa</taxon>
        <taxon>Spiralia</taxon>
        <taxon>Lophotrochozoa</taxon>
        <taxon>Platyhelminthes</taxon>
        <taxon>Trematoda</taxon>
        <taxon>Digenea</taxon>
        <taxon>Opisthorchiida</taxon>
        <taxon>Opisthorchiata</taxon>
        <taxon>Opisthorchiidae</taxon>
        <taxon>Opisthorchis</taxon>
    </lineage>
</organism>
<proteinExistence type="predicted"/>
<reference evidence="1 2" key="1">
    <citation type="submission" date="2015-03" db="EMBL/GenBank/DDBJ databases">
        <title>Draft genome of the nematode, Opisthorchis viverrini.</title>
        <authorList>
            <person name="Mitreva M."/>
        </authorList>
    </citation>
    <scope>NUCLEOTIDE SEQUENCE [LARGE SCALE GENOMIC DNA]</scope>
    <source>
        <strain evidence="1">Khon Kaen</strain>
    </source>
</reference>
<feature type="non-terminal residue" evidence="1">
    <location>
        <position position="1"/>
    </location>
</feature>
<accession>A0A1S8WVI1</accession>
<sequence length="153" mass="16904">ELWQSDLDFIFRSKPLTPKLSNLDILDPNQNVLATSLIALQPPALGGLGQLPQTEQQLEFAKKLRWNSEVGLFRDALHSDSLYKPHEPSTFVVSCLNGGAAKHSLDPQSKWWHAYPRSSGSDILLSSAQPTSSLNVQQLDSAQHYVDSDRAAP</sequence>
<feature type="non-terminal residue" evidence="1">
    <location>
        <position position="153"/>
    </location>
</feature>
<name>A0A1S8WVI1_OPIVI</name>
<dbReference type="Proteomes" id="UP000243686">
    <property type="component" value="Unassembled WGS sequence"/>
</dbReference>
<gene>
    <name evidence="1" type="ORF">X801_05712</name>
</gene>